<dbReference type="Gene3D" id="2.30.30.100">
    <property type="match status" value="1"/>
</dbReference>
<dbReference type="Proteomes" id="UP001652625">
    <property type="component" value="Chromosome 03"/>
</dbReference>
<keyword evidence="2" id="KW-1185">Reference proteome</keyword>
<dbReference type="GeneID" id="105847063"/>
<evidence type="ECO:0000313" key="2">
    <source>
        <dbReference type="Proteomes" id="UP001652625"/>
    </source>
</evidence>
<accession>A0ABM4BGA9</accession>
<evidence type="ECO:0000259" key="1">
    <source>
        <dbReference type="PROSITE" id="PS52001"/>
    </source>
</evidence>
<dbReference type="InterPro" id="IPR046856">
    <property type="entry name" value="Gemin6_C"/>
</dbReference>
<dbReference type="InterPro" id="IPR047574">
    <property type="entry name" value="AD"/>
</dbReference>
<dbReference type="PANTHER" id="PTHR14710">
    <property type="entry name" value="GEM-ASSOCIATED PROTEIN 6"/>
    <property type="match status" value="1"/>
</dbReference>
<organism evidence="2 3">
    <name type="scientific">Hydra vulgaris</name>
    <name type="common">Hydra</name>
    <name type="synonym">Hydra attenuata</name>
    <dbReference type="NCBI Taxonomy" id="6087"/>
    <lineage>
        <taxon>Eukaryota</taxon>
        <taxon>Metazoa</taxon>
        <taxon>Cnidaria</taxon>
        <taxon>Hydrozoa</taxon>
        <taxon>Hydroidolina</taxon>
        <taxon>Anthoathecata</taxon>
        <taxon>Aplanulata</taxon>
        <taxon>Hydridae</taxon>
        <taxon>Hydra</taxon>
    </lineage>
</organism>
<dbReference type="PANTHER" id="PTHR14710:SF2">
    <property type="entry name" value="GEM-ASSOCIATED PROTEIN 6"/>
    <property type="match status" value="1"/>
</dbReference>
<gene>
    <name evidence="3" type="primary">LOC105847063</name>
</gene>
<dbReference type="PROSITE" id="PS52001">
    <property type="entry name" value="AD"/>
    <property type="match status" value="1"/>
</dbReference>
<feature type="domain" description="AD" evidence="1">
    <location>
        <begin position="59"/>
        <end position="161"/>
    </location>
</feature>
<protein>
    <submittedName>
        <fullName evidence="3">Gem-associated protein 6</fullName>
    </submittedName>
</protein>
<sequence length="162" mass="18714">MAQLEFIDKFVCLQFKNGMKLCGECFTIDPVTSSVVLITKKNSNLMVEVVLSHDLIDIQVMDIEHLNRAEYLQFKEVFLRKLFPEQHQFTSEDLLKRKNKLYQLLELNRLPVSVQDNGILSVVNGIAIIEPPYTVDTCRSANTIVLDRVMRIVETCQNSYEM</sequence>
<evidence type="ECO:0000313" key="3">
    <source>
        <dbReference type="RefSeq" id="XP_065648033.1"/>
    </source>
</evidence>
<dbReference type="InterPro" id="IPR009422">
    <property type="entry name" value="Gemin6"/>
</dbReference>
<proteinExistence type="predicted"/>
<dbReference type="RefSeq" id="XP_065648033.1">
    <property type="nucleotide sequence ID" value="XM_065791961.1"/>
</dbReference>
<name>A0ABM4BGA9_HYDVU</name>
<dbReference type="Pfam" id="PF20417">
    <property type="entry name" value="Gemin6_C"/>
    <property type="match status" value="1"/>
</dbReference>
<reference evidence="3" key="1">
    <citation type="submission" date="2025-08" db="UniProtKB">
        <authorList>
            <consortium name="RefSeq"/>
        </authorList>
    </citation>
    <scope>IDENTIFICATION</scope>
</reference>